<organism evidence="4 5">
    <name type="scientific">Hymenoscyphus albidus</name>
    <dbReference type="NCBI Taxonomy" id="595503"/>
    <lineage>
        <taxon>Eukaryota</taxon>
        <taxon>Fungi</taxon>
        <taxon>Dikarya</taxon>
        <taxon>Ascomycota</taxon>
        <taxon>Pezizomycotina</taxon>
        <taxon>Leotiomycetes</taxon>
        <taxon>Helotiales</taxon>
        <taxon>Helotiaceae</taxon>
        <taxon>Hymenoscyphus</taxon>
    </lineage>
</organism>
<evidence type="ECO:0000313" key="5">
    <source>
        <dbReference type="Proteomes" id="UP000701801"/>
    </source>
</evidence>
<evidence type="ECO:0000313" key="4">
    <source>
        <dbReference type="EMBL" id="CAG8984002.1"/>
    </source>
</evidence>
<keyword evidence="5" id="KW-1185">Reference proteome</keyword>
<keyword evidence="3" id="KW-0560">Oxidoreductase</keyword>
<accession>A0A9N9QDY8</accession>
<dbReference type="Pfam" id="PF00106">
    <property type="entry name" value="adh_short"/>
    <property type="match status" value="1"/>
</dbReference>
<dbReference type="GO" id="GO:0005737">
    <property type="term" value="C:cytoplasm"/>
    <property type="evidence" value="ECO:0007669"/>
    <property type="project" value="TreeGrafter"/>
</dbReference>
<evidence type="ECO:0008006" key="6">
    <source>
        <dbReference type="Google" id="ProtNLM"/>
    </source>
</evidence>
<dbReference type="GO" id="GO:0016491">
    <property type="term" value="F:oxidoreductase activity"/>
    <property type="evidence" value="ECO:0007669"/>
    <property type="project" value="UniProtKB-KW"/>
</dbReference>
<gene>
    <name evidence="4" type="ORF">HYALB_00009011</name>
</gene>
<dbReference type="InterPro" id="IPR051468">
    <property type="entry name" value="Fungal_SecMetab_SDRs"/>
</dbReference>
<dbReference type="Proteomes" id="UP000701801">
    <property type="component" value="Unassembled WGS sequence"/>
</dbReference>
<dbReference type="EMBL" id="CAJVRM010000747">
    <property type="protein sequence ID" value="CAG8984002.1"/>
    <property type="molecule type" value="Genomic_DNA"/>
</dbReference>
<keyword evidence="2" id="KW-0521">NADP</keyword>
<dbReference type="OrthoDB" id="9876299at2759"/>
<dbReference type="InterPro" id="IPR002347">
    <property type="entry name" value="SDR_fam"/>
</dbReference>
<name>A0A9N9QDY8_9HELO</name>
<dbReference type="AlphaFoldDB" id="A0A9N9QDY8"/>
<proteinExistence type="inferred from homology"/>
<reference evidence="4" key="1">
    <citation type="submission" date="2021-07" db="EMBL/GenBank/DDBJ databases">
        <authorList>
            <person name="Durling M."/>
        </authorList>
    </citation>
    <scope>NUCLEOTIDE SEQUENCE</scope>
</reference>
<evidence type="ECO:0000256" key="1">
    <source>
        <dbReference type="ARBA" id="ARBA00006484"/>
    </source>
</evidence>
<comment type="caution">
    <text evidence="4">The sequence shown here is derived from an EMBL/GenBank/DDBJ whole genome shotgun (WGS) entry which is preliminary data.</text>
</comment>
<dbReference type="PANTHER" id="PTHR43544">
    <property type="entry name" value="SHORT-CHAIN DEHYDROGENASE/REDUCTASE"/>
    <property type="match status" value="1"/>
</dbReference>
<dbReference type="PANTHER" id="PTHR43544:SF7">
    <property type="entry name" value="NADB-LER2"/>
    <property type="match status" value="1"/>
</dbReference>
<sequence length="307" mass="32901">MRLVPRGRSLPTIDLRCNLIQANSLCPRFDRRLLQPYKQTLPRTHTKPSNSTYTHRKMPDQLVVVITGAGRGLGNALARKYVALPNCTVVGSIRDDSAPGVAELKNSPKGEGSQLLLVKIESSSPTDASNVVKELEAVGIDHIDILIPNAGVSPPIEPIDTVDLGVVTSTFQVNALGPLALYQACLPLLEKSTNAKFMPMSSAAGTLCGMQQGGTFVAPSYCISKAALNWIILAAHCSNEWLTAVAVNPGLVATDMGNKTAKYLGLEKATWTAEQSAEKIMSLIEKSSRESNSGKFIDAISGNEFPW</sequence>
<dbReference type="PRINTS" id="PR00081">
    <property type="entry name" value="GDHRDH"/>
</dbReference>
<dbReference type="CDD" id="cd05325">
    <property type="entry name" value="carb_red_sniffer_like_SDR_c"/>
    <property type="match status" value="1"/>
</dbReference>
<evidence type="ECO:0000256" key="3">
    <source>
        <dbReference type="ARBA" id="ARBA00023002"/>
    </source>
</evidence>
<dbReference type="Gene3D" id="3.40.50.720">
    <property type="entry name" value="NAD(P)-binding Rossmann-like Domain"/>
    <property type="match status" value="1"/>
</dbReference>
<comment type="similarity">
    <text evidence="1">Belongs to the short-chain dehydrogenases/reductases (SDR) family.</text>
</comment>
<protein>
    <recommendedName>
        <fullName evidence="6">NAD(P)-binding protein</fullName>
    </recommendedName>
</protein>
<dbReference type="SUPFAM" id="SSF51735">
    <property type="entry name" value="NAD(P)-binding Rossmann-fold domains"/>
    <property type="match status" value="1"/>
</dbReference>
<dbReference type="InterPro" id="IPR036291">
    <property type="entry name" value="NAD(P)-bd_dom_sf"/>
</dbReference>
<evidence type="ECO:0000256" key="2">
    <source>
        <dbReference type="ARBA" id="ARBA00022857"/>
    </source>
</evidence>